<evidence type="ECO:0000313" key="2">
    <source>
        <dbReference type="EMBL" id="NCD69029.1"/>
    </source>
</evidence>
<dbReference type="NCBIfam" id="TIGR01200">
    <property type="entry name" value="GLPGLI"/>
    <property type="match status" value="1"/>
</dbReference>
<reference evidence="2" key="2">
    <citation type="submission" date="2020-10" db="EMBL/GenBank/DDBJ databases">
        <title>Mucilaginibacter sp. nov., isolated from soil.</title>
        <authorList>
            <person name="Jeon C.O."/>
        </authorList>
    </citation>
    <scope>NUCLEOTIDE SEQUENCE</scope>
    <source>
        <strain evidence="2">R11</strain>
    </source>
</reference>
<feature type="chain" id="PRO_5037746163" evidence="1">
    <location>
        <begin position="21"/>
        <end position="288"/>
    </location>
</feature>
<dbReference type="Proteomes" id="UP000638732">
    <property type="component" value="Unassembled WGS sequence"/>
</dbReference>
<accession>A0A965ZFG7</accession>
<evidence type="ECO:0000313" key="3">
    <source>
        <dbReference type="Proteomes" id="UP000638732"/>
    </source>
</evidence>
<name>A0A965ZFG7_9SPHI</name>
<keyword evidence="1" id="KW-0732">Signal</keyword>
<evidence type="ECO:0000256" key="1">
    <source>
        <dbReference type="SAM" id="SignalP"/>
    </source>
</evidence>
<dbReference type="AlphaFoldDB" id="A0A965ZFG7"/>
<proteinExistence type="predicted"/>
<organism evidence="2 3">
    <name type="scientific">Mucilaginibacter agri</name>
    <dbReference type="NCBI Taxonomy" id="2695265"/>
    <lineage>
        <taxon>Bacteria</taxon>
        <taxon>Pseudomonadati</taxon>
        <taxon>Bacteroidota</taxon>
        <taxon>Sphingobacteriia</taxon>
        <taxon>Sphingobacteriales</taxon>
        <taxon>Sphingobacteriaceae</taxon>
        <taxon>Mucilaginibacter</taxon>
    </lineage>
</organism>
<dbReference type="RefSeq" id="WP_166585010.1">
    <property type="nucleotide sequence ID" value="NZ_WWEO01000040.1"/>
</dbReference>
<protein>
    <submittedName>
        <fullName evidence="2">GLPGLI family protein</fullName>
    </submittedName>
</protein>
<sequence length="288" mass="32880">MKSLFYTVIALLLAVSSVYAQKPEPAQALVKYHFTHIRDTTQREKPYKENLELLLGRNASAYISIDARLQIERMNNEISQQFKNAPDPNHVDLTISGMRTVAENEYFLFTAERKMFVKQKLINFYLTEEPLPAFKWTITNDTTTINTLHCQKATAHFKGRDYEAWFCADLPFHSGPWKLNGLPGLIVQATDSKKEVIFEFAGMEDVSQKNLTVALPNDVIRTTDKELVRLKDLQKTDPAAFSKMPSTKSSRSPMDNIDVSKIKSINITKSDNTFSRTINNPIELPEKK</sequence>
<keyword evidence="3" id="KW-1185">Reference proteome</keyword>
<dbReference type="InterPro" id="IPR005901">
    <property type="entry name" value="GLPGLI"/>
</dbReference>
<comment type="caution">
    <text evidence="2">The sequence shown here is derived from an EMBL/GenBank/DDBJ whole genome shotgun (WGS) entry which is preliminary data.</text>
</comment>
<reference evidence="2" key="1">
    <citation type="submission" date="2020-01" db="EMBL/GenBank/DDBJ databases">
        <authorList>
            <person name="Seo Y.L."/>
        </authorList>
    </citation>
    <scope>NUCLEOTIDE SEQUENCE</scope>
    <source>
        <strain evidence="2">R11</strain>
    </source>
</reference>
<gene>
    <name evidence="2" type="ORF">GSY63_06650</name>
</gene>
<feature type="signal peptide" evidence="1">
    <location>
        <begin position="1"/>
        <end position="20"/>
    </location>
</feature>
<dbReference type="EMBL" id="WWEO01000040">
    <property type="protein sequence ID" value="NCD69029.1"/>
    <property type="molecule type" value="Genomic_DNA"/>
</dbReference>